<dbReference type="PANTHER" id="PTHR43022">
    <property type="entry name" value="PROTEIN SMF"/>
    <property type="match status" value="1"/>
</dbReference>
<dbReference type="InterPro" id="IPR057666">
    <property type="entry name" value="DrpA_SLOG"/>
</dbReference>
<keyword evidence="5" id="KW-1185">Reference proteome</keyword>
<dbReference type="AlphaFoldDB" id="A0A852XG50"/>
<dbReference type="Proteomes" id="UP000592181">
    <property type="component" value="Unassembled WGS sequence"/>
</dbReference>
<feature type="domain" description="Smf/DprA SLOG" evidence="2">
    <location>
        <begin position="101"/>
        <end position="311"/>
    </location>
</feature>
<comment type="caution">
    <text evidence="4">The sequence shown here is derived from an EMBL/GenBank/DDBJ whole genome shotgun (WGS) entry which is preliminary data.</text>
</comment>
<evidence type="ECO:0000313" key="5">
    <source>
        <dbReference type="Proteomes" id="UP000592181"/>
    </source>
</evidence>
<dbReference type="Gene3D" id="3.40.50.450">
    <property type="match status" value="1"/>
</dbReference>
<dbReference type="InterPro" id="IPR003488">
    <property type="entry name" value="DprA"/>
</dbReference>
<sequence>MSRAAPQEGPSRVHVARALAMVGGDDRRARVAWSRLVEPGGERAGVRLTAVQRALAEGAPAPLWEAFVTGTLRVSPGLRQRVPEVDVDAELARLARIGARTLVPGDEDWPDRLTGPYAPLLLHVRGTGSLAELAERSVSIVGSRGSTGYGESVARELGAGAAGRGWTVVSGGAYGIDGAAHEGALAVGGPCVLVLPCGPDRVYPTGHRRLVAEVERTGLVVTELATGTVGRRHRFLSRNRIIAGTAAATCVVEAGLRSGSLNTAAWAVEGFARPVAAVPGPVTSMASAGCHEWIRAGKAVLVTDAAELVELASPLGHLVDGVDPVRVGARPVDDLGEVERRVHDALRVRTVRTVDRVAREAMLGTDEVLDHLAVLEIDGWATRDDGGWRRGSGPG</sequence>
<evidence type="ECO:0000259" key="2">
    <source>
        <dbReference type="Pfam" id="PF02481"/>
    </source>
</evidence>
<dbReference type="InterPro" id="IPR041614">
    <property type="entry name" value="DprA_WH"/>
</dbReference>
<evidence type="ECO:0000256" key="1">
    <source>
        <dbReference type="ARBA" id="ARBA00006525"/>
    </source>
</evidence>
<dbReference type="Pfam" id="PF02481">
    <property type="entry name" value="DNA_processg_A"/>
    <property type="match status" value="1"/>
</dbReference>
<feature type="domain" description="DprA winged helix" evidence="3">
    <location>
        <begin position="330"/>
        <end position="387"/>
    </location>
</feature>
<name>A0A852XG50_9MICO</name>
<accession>A0A852XG50</accession>
<dbReference type="PANTHER" id="PTHR43022:SF1">
    <property type="entry name" value="PROTEIN SMF"/>
    <property type="match status" value="1"/>
</dbReference>
<dbReference type="SUPFAM" id="SSF102405">
    <property type="entry name" value="MCP/YpsA-like"/>
    <property type="match status" value="1"/>
</dbReference>
<gene>
    <name evidence="4" type="ORF">BJY28_002004</name>
</gene>
<comment type="similarity">
    <text evidence="1">Belongs to the DprA/Smf family.</text>
</comment>
<protein>
    <submittedName>
        <fullName evidence="4">DNA processing protein</fullName>
    </submittedName>
</protein>
<dbReference type="RefSeq" id="WP_179462888.1">
    <property type="nucleotide sequence ID" value="NZ_JACBZX010000001.1"/>
</dbReference>
<evidence type="ECO:0000313" key="4">
    <source>
        <dbReference type="EMBL" id="NYG37535.1"/>
    </source>
</evidence>
<dbReference type="Pfam" id="PF17782">
    <property type="entry name" value="WHD_DprA"/>
    <property type="match status" value="1"/>
</dbReference>
<reference evidence="4 5" key="1">
    <citation type="submission" date="2020-07" db="EMBL/GenBank/DDBJ databases">
        <title>Sequencing the genomes of 1000 actinobacteria strains.</title>
        <authorList>
            <person name="Klenk H.-P."/>
        </authorList>
    </citation>
    <scope>NUCLEOTIDE SEQUENCE [LARGE SCALE GENOMIC DNA]</scope>
    <source>
        <strain evidence="4 5">DSM 24723</strain>
    </source>
</reference>
<evidence type="ECO:0000259" key="3">
    <source>
        <dbReference type="Pfam" id="PF17782"/>
    </source>
</evidence>
<dbReference type="EMBL" id="JACBZX010000001">
    <property type="protein sequence ID" value="NYG37535.1"/>
    <property type="molecule type" value="Genomic_DNA"/>
</dbReference>
<dbReference type="GO" id="GO:0009294">
    <property type="term" value="P:DNA-mediated transformation"/>
    <property type="evidence" value="ECO:0007669"/>
    <property type="project" value="InterPro"/>
</dbReference>
<organism evidence="4 5">
    <name type="scientific">Janibacter alkaliphilus</name>
    <dbReference type="NCBI Taxonomy" id="1069963"/>
    <lineage>
        <taxon>Bacteria</taxon>
        <taxon>Bacillati</taxon>
        <taxon>Actinomycetota</taxon>
        <taxon>Actinomycetes</taxon>
        <taxon>Micrococcales</taxon>
        <taxon>Intrasporangiaceae</taxon>
        <taxon>Janibacter</taxon>
    </lineage>
</organism>
<proteinExistence type="inferred from homology"/>